<dbReference type="EMBL" id="JABTCF010000001">
    <property type="protein sequence ID" value="MBD0776387.1"/>
    <property type="molecule type" value="Genomic_DNA"/>
</dbReference>
<protein>
    <submittedName>
        <fullName evidence="2">VWA domain-containing protein</fullName>
    </submittedName>
</protein>
<dbReference type="PROSITE" id="PS50234">
    <property type="entry name" value="VWFA"/>
    <property type="match status" value="1"/>
</dbReference>
<sequence length="989" mass="106945">MNQILGTTKILDNGPDSDRLNIVFLAEGYQDTEQTSFNDSCDEIVIAIQNEPWFGDLLKAVNIHRINVESNESGADDPDCDGDGAGTTADTFFDATFCADGVIRRLLVADATKAQDAMDDQVPEWHAGVVLVNTTTRGGAGGAIATASVHGGDWIDVILHELGHSLFGLADEYNYWAGCGTDTDRDNAPSGEPIEPNVTSNNSITGLKWGHLVDTLTTPIPTMENPDCSTCDTRPNVLPSVDIIGLYEGAKYYHCGRYRPAYNCKMRSSFVPFCRVCAEAIHDRVRPFFGSDPALGASVSELDFGDIGTGATRTLDFDISNLGTVDVTGINITIDNPNYLFSTVPAGSTLGSGNSATISVTLGPVFTVGSQPGSITITSNSDTITIGLIANVCTASPDLDTIPFDGDDLDFGDVTQGLTMYRSFEVQNRKTSCPGPLRVVLTDPVGNFSYAPGTVLDFVLPAAEEDEIYTSQTVFVAFTASTGGSGIESGSLTITTPDNTGISTVTLNLVGNVVPEKTIDTVLVIDRSGSMSDPTGEASNRKIDHAIYAGDLYVDLMKDIDRTGVIGFNTSTDELIGLTLAGSLGAGNRGTIKNVIDISNLNPTGGTSVGAGIIAASDLLDASTADDKAIIVLTDARQNVDPSIAEANVVVSGKSPQQRVFAVGLGLNQIEENLDLMASLTDGYTQITPDLVGSKEFLLQKLYVQILSDVEDSAFVKDPYRVLQGGNKQFTEIKISELETSVDFILCNRPSSVHPKYMRIWLEAPDGTILKQSDAASHPNLTWTQQEAHQIARLRLPFFPAKPQSHIGSWKVWVENFYTYEAVYSHYVENQPPRYPLYYSVMSKAKSNFLLRGNLIQDGYMPNTSFEFILDPTMHGLSIELDYNPIISIRKPNGNKKEVQLWLDADGVYRGTFTDTHAIGVYAAQTEVKATSPMGHSCTRFRYFTGIISRKPQNTIDDGQGGNNGQNDEMKRCCKEINHLLKKLIEKDC</sequence>
<dbReference type="InterPro" id="IPR024079">
    <property type="entry name" value="MetalloPept_cat_dom_sf"/>
</dbReference>
<dbReference type="Gene3D" id="3.40.390.10">
    <property type="entry name" value="Collagenase (Catalytic Domain)"/>
    <property type="match status" value="1"/>
</dbReference>
<comment type="caution">
    <text evidence="2">The sequence shown here is derived from an EMBL/GenBank/DDBJ whole genome shotgun (WGS) entry which is preliminary data.</text>
</comment>
<name>A0ABR7UZK5_9FLAO</name>
<proteinExistence type="predicted"/>
<dbReference type="Proteomes" id="UP001166021">
    <property type="component" value="Unassembled WGS sequence"/>
</dbReference>
<accession>A0ABR7UZK5</accession>
<dbReference type="RefSeq" id="WP_188241936.1">
    <property type="nucleotide sequence ID" value="NZ_JABTCF010000001.1"/>
</dbReference>
<dbReference type="Gene3D" id="2.60.40.10">
    <property type="entry name" value="Immunoglobulins"/>
    <property type="match status" value="1"/>
</dbReference>
<evidence type="ECO:0000313" key="2">
    <source>
        <dbReference type="EMBL" id="MBD0776387.1"/>
    </source>
</evidence>
<feature type="domain" description="VWFA" evidence="1">
    <location>
        <begin position="520"/>
        <end position="714"/>
    </location>
</feature>
<dbReference type="InterPro" id="IPR019026">
    <property type="entry name" value="Peptidase_M64_IgA"/>
</dbReference>
<dbReference type="Pfam" id="PF09471">
    <property type="entry name" value="Peptidase_M64"/>
    <property type="match status" value="2"/>
</dbReference>
<reference evidence="2" key="1">
    <citation type="submission" date="2020-05" db="EMBL/GenBank/DDBJ databases">
        <title>The draft genome sequence of Maribacter sp. ANRC-HE7.</title>
        <authorList>
            <person name="Mu L."/>
        </authorList>
    </citation>
    <scope>NUCLEOTIDE SEQUENCE</scope>
    <source>
        <strain evidence="2">ANRC-HE7</strain>
    </source>
</reference>
<organism evidence="2 3">
    <name type="scientific">Maribacter aquimaris</name>
    <dbReference type="NCBI Taxonomy" id="2737171"/>
    <lineage>
        <taxon>Bacteria</taxon>
        <taxon>Pseudomonadati</taxon>
        <taxon>Bacteroidota</taxon>
        <taxon>Flavobacteriia</taxon>
        <taxon>Flavobacteriales</taxon>
        <taxon>Flavobacteriaceae</taxon>
        <taxon>Maribacter</taxon>
    </lineage>
</organism>
<dbReference type="InterPro" id="IPR013783">
    <property type="entry name" value="Ig-like_fold"/>
</dbReference>
<dbReference type="InterPro" id="IPR002035">
    <property type="entry name" value="VWF_A"/>
</dbReference>
<evidence type="ECO:0000259" key="1">
    <source>
        <dbReference type="PROSITE" id="PS50234"/>
    </source>
</evidence>
<dbReference type="Gene3D" id="3.40.50.410">
    <property type="entry name" value="von Willebrand factor, type A domain"/>
    <property type="match status" value="1"/>
</dbReference>
<dbReference type="InterPro" id="IPR036465">
    <property type="entry name" value="vWFA_dom_sf"/>
</dbReference>
<dbReference type="SMART" id="SM00327">
    <property type="entry name" value="VWA"/>
    <property type="match status" value="1"/>
</dbReference>
<dbReference type="CDD" id="cd00198">
    <property type="entry name" value="vWFA"/>
    <property type="match status" value="1"/>
</dbReference>
<evidence type="ECO:0000313" key="3">
    <source>
        <dbReference type="Proteomes" id="UP001166021"/>
    </source>
</evidence>
<dbReference type="SUPFAM" id="SSF53300">
    <property type="entry name" value="vWA-like"/>
    <property type="match status" value="1"/>
</dbReference>
<dbReference type="Pfam" id="PF13519">
    <property type="entry name" value="VWA_2"/>
    <property type="match status" value="1"/>
</dbReference>
<gene>
    <name evidence="2" type="ORF">HPE56_01170</name>
</gene>
<keyword evidence="3" id="KW-1185">Reference proteome</keyword>